<accession>K0T232</accession>
<keyword evidence="3" id="KW-1185">Reference proteome</keyword>
<feature type="region of interest" description="Disordered" evidence="1">
    <location>
        <begin position="198"/>
        <end position="323"/>
    </location>
</feature>
<evidence type="ECO:0000313" key="3">
    <source>
        <dbReference type="Proteomes" id="UP000266841"/>
    </source>
</evidence>
<reference evidence="2 3" key="1">
    <citation type="journal article" date="2012" name="Genome Biol.">
        <title>Genome and low-iron response of an oceanic diatom adapted to chronic iron limitation.</title>
        <authorList>
            <person name="Lommer M."/>
            <person name="Specht M."/>
            <person name="Roy A.S."/>
            <person name="Kraemer L."/>
            <person name="Andreson R."/>
            <person name="Gutowska M.A."/>
            <person name="Wolf J."/>
            <person name="Bergner S.V."/>
            <person name="Schilhabel M.B."/>
            <person name="Klostermeier U.C."/>
            <person name="Beiko R.G."/>
            <person name="Rosenstiel P."/>
            <person name="Hippler M."/>
            <person name="Laroche J."/>
        </authorList>
    </citation>
    <scope>NUCLEOTIDE SEQUENCE [LARGE SCALE GENOMIC DNA]</scope>
    <source>
        <strain evidence="2 3">CCMP1005</strain>
    </source>
</reference>
<feature type="region of interest" description="Disordered" evidence="1">
    <location>
        <begin position="1"/>
        <end position="186"/>
    </location>
</feature>
<feature type="compositionally biased region" description="Basic and acidic residues" evidence="1">
    <location>
        <begin position="1"/>
        <end position="20"/>
    </location>
</feature>
<comment type="caution">
    <text evidence="2">The sequence shown here is derived from an EMBL/GenBank/DDBJ whole genome shotgun (WGS) entry which is preliminary data.</text>
</comment>
<feature type="compositionally biased region" description="Low complexity" evidence="1">
    <location>
        <begin position="42"/>
        <end position="56"/>
    </location>
</feature>
<feature type="non-terminal residue" evidence="2">
    <location>
        <position position="1"/>
    </location>
</feature>
<gene>
    <name evidence="2" type="ORF">THAOC_05772</name>
</gene>
<feature type="compositionally biased region" description="Low complexity" evidence="1">
    <location>
        <begin position="112"/>
        <end position="122"/>
    </location>
</feature>
<feature type="compositionally biased region" description="Basic and acidic residues" evidence="1">
    <location>
        <begin position="227"/>
        <end position="248"/>
    </location>
</feature>
<dbReference type="EMBL" id="AGNL01005492">
    <property type="protein sequence ID" value="EJK72673.1"/>
    <property type="molecule type" value="Genomic_DNA"/>
</dbReference>
<dbReference type="AlphaFoldDB" id="K0T232"/>
<protein>
    <submittedName>
        <fullName evidence="2">Uncharacterized protein</fullName>
    </submittedName>
</protein>
<name>K0T232_THAOC</name>
<dbReference type="Proteomes" id="UP000266841">
    <property type="component" value="Unassembled WGS sequence"/>
</dbReference>
<feature type="compositionally biased region" description="Basic and acidic residues" evidence="1">
    <location>
        <begin position="255"/>
        <end position="292"/>
    </location>
</feature>
<proteinExistence type="predicted"/>
<evidence type="ECO:0000256" key="1">
    <source>
        <dbReference type="SAM" id="MobiDB-lite"/>
    </source>
</evidence>
<evidence type="ECO:0000313" key="2">
    <source>
        <dbReference type="EMBL" id="EJK72673.1"/>
    </source>
</evidence>
<feature type="compositionally biased region" description="Basic residues" evidence="1">
    <location>
        <begin position="142"/>
        <end position="153"/>
    </location>
</feature>
<feature type="compositionally biased region" description="Gly residues" evidence="1">
    <location>
        <begin position="99"/>
        <end position="111"/>
    </location>
</feature>
<sequence length="323" mass="34882">RRRGGEEGGVRLAAREEAQGRRRPRAGRPGVQRERGGGQRGGPRVRPVGRAAGPARLEGAPPRHRGDHHEHIVRQGHSLPVRAAQPGGVPALGLHVRGRPGGPRRGPGRGPRGSSRGPPLGGRLEGKNRRGRGRRPSPDRRRGPRPHGPRRQGHVSQVLPGEDVEGRVRHRRARGAPLPRLRPDARLVQVERRTGLHLLERERGGAEAPVRAHGGGRPDGQARRLLRHDVGVEEGVGELRDHRGEARGGARRGRLRDGPGGRGRRGEGGRDEGRPGGEAGERPAERGDEEGLSRGQVAAAAVRMMGSREGKGRRGRSWTRFSV</sequence>
<organism evidence="2 3">
    <name type="scientific">Thalassiosira oceanica</name>
    <name type="common">Marine diatom</name>
    <dbReference type="NCBI Taxonomy" id="159749"/>
    <lineage>
        <taxon>Eukaryota</taxon>
        <taxon>Sar</taxon>
        <taxon>Stramenopiles</taxon>
        <taxon>Ochrophyta</taxon>
        <taxon>Bacillariophyta</taxon>
        <taxon>Coscinodiscophyceae</taxon>
        <taxon>Thalassiosirophycidae</taxon>
        <taxon>Thalassiosirales</taxon>
        <taxon>Thalassiosiraceae</taxon>
        <taxon>Thalassiosira</taxon>
    </lineage>
</organism>